<dbReference type="InterPro" id="IPR044066">
    <property type="entry name" value="TRIAD_supradom"/>
</dbReference>
<accession>N1PN43</accession>
<dbReference type="HOGENOM" id="CLU_057738_3_0_1"/>
<evidence type="ECO:0000256" key="3">
    <source>
        <dbReference type="ARBA" id="ARBA00022679"/>
    </source>
</evidence>
<proteinExistence type="predicted"/>
<dbReference type="STRING" id="675120.N1PN43"/>
<reference evidence="10 11" key="2">
    <citation type="journal article" date="2012" name="PLoS Pathog.">
        <title>Diverse lifestyles and strategies of plant pathogenesis encoded in the genomes of eighteen Dothideomycetes fungi.</title>
        <authorList>
            <person name="Ohm R.A."/>
            <person name="Feau N."/>
            <person name="Henrissat B."/>
            <person name="Schoch C.L."/>
            <person name="Horwitz B.A."/>
            <person name="Barry K.W."/>
            <person name="Condon B.J."/>
            <person name="Copeland A.C."/>
            <person name="Dhillon B."/>
            <person name="Glaser F."/>
            <person name="Hesse C.N."/>
            <person name="Kosti I."/>
            <person name="LaButti K."/>
            <person name="Lindquist E.A."/>
            <person name="Lucas S."/>
            <person name="Salamov A.A."/>
            <person name="Bradshaw R.E."/>
            <person name="Ciuffetti L."/>
            <person name="Hamelin R.C."/>
            <person name="Kema G.H.J."/>
            <person name="Lawrence C."/>
            <person name="Scott J.A."/>
            <person name="Spatafora J.W."/>
            <person name="Turgeon B.G."/>
            <person name="de Wit P.J.G.M."/>
            <person name="Zhong S."/>
            <person name="Goodwin S.B."/>
            <person name="Grigoriev I.V."/>
        </authorList>
    </citation>
    <scope>NUCLEOTIDE SEQUENCE [LARGE SCALE GENOMIC DNA]</scope>
    <source>
        <strain evidence="11">NZE10 / CBS 128990</strain>
    </source>
</reference>
<dbReference type="GO" id="GO:0016567">
    <property type="term" value="P:protein ubiquitination"/>
    <property type="evidence" value="ECO:0007669"/>
    <property type="project" value="InterPro"/>
</dbReference>
<dbReference type="Gene3D" id="1.20.120.1750">
    <property type="match status" value="1"/>
</dbReference>
<keyword evidence="7" id="KW-0833">Ubl conjugation pathway</keyword>
<evidence type="ECO:0000256" key="5">
    <source>
        <dbReference type="ARBA" id="ARBA00022737"/>
    </source>
</evidence>
<dbReference type="Pfam" id="PF22191">
    <property type="entry name" value="IBR_1"/>
    <property type="match status" value="1"/>
</dbReference>
<gene>
    <name evidence="10" type="ORF">DOTSEDRAFT_169860</name>
</gene>
<dbReference type="eggNOG" id="KOG1815">
    <property type="taxonomic scope" value="Eukaryota"/>
</dbReference>
<evidence type="ECO:0000259" key="9">
    <source>
        <dbReference type="PROSITE" id="PS51873"/>
    </source>
</evidence>
<evidence type="ECO:0000313" key="10">
    <source>
        <dbReference type="EMBL" id="EME44851.1"/>
    </source>
</evidence>
<keyword evidence="6" id="KW-0863">Zinc-finger</keyword>
<protein>
    <recommendedName>
        <fullName evidence="2">RBR-type E3 ubiquitin transferase</fullName>
        <ecNumber evidence="2">2.3.2.31</ecNumber>
    </recommendedName>
</protein>
<dbReference type="EC" id="2.3.2.31" evidence="2"/>
<dbReference type="PROSITE" id="PS51873">
    <property type="entry name" value="TRIAD"/>
    <property type="match status" value="1"/>
</dbReference>
<keyword evidence="11" id="KW-1185">Reference proteome</keyword>
<dbReference type="OMA" id="TRTCFIH"/>
<comment type="catalytic activity">
    <reaction evidence="1">
        <text>[E2 ubiquitin-conjugating enzyme]-S-ubiquitinyl-L-cysteine + [acceptor protein]-L-lysine = [E2 ubiquitin-conjugating enzyme]-L-cysteine + [acceptor protein]-N(6)-ubiquitinyl-L-lysine.</text>
        <dbReference type="EC" id="2.3.2.31"/>
    </reaction>
</comment>
<evidence type="ECO:0000313" key="11">
    <source>
        <dbReference type="Proteomes" id="UP000016933"/>
    </source>
</evidence>
<dbReference type="EMBL" id="KB446538">
    <property type="protein sequence ID" value="EME44851.1"/>
    <property type="molecule type" value="Genomic_DNA"/>
</dbReference>
<keyword evidence="3" id="KW-0808">Transferase</keyword>
<feature type="domain" description="RING-type" evidence="9">
    <location>
        <begin position="35"/>
        <end position="284"/>
    </location>
</feature>
<dbReference type="GO" id="GO:0061630">
    <property type="term" value="F:ubiquitin protein ligase activity"/>
    <property type="evidence" value="ECO:0007669"/>
    <property type="project" value="UniProtKB-EC"/>
</dbReference>
<evidence type="ECO:0000256" key="4">
    <source>
        <dbReference type="ARBA" id="ARBA00022723"/>
    </source>
</evidence>
<evidence type="ECO:0000256" key="6">
    <source>
        <dbReference type="ARBA" id="ARBA00022771"/>
    </source>
</evidence>
<dbReference type="Pfam" id="PF01485">
    <property type="entry name" value="IBR"/>
    <property type="match status" value="1"/>
</dbReference>
<dbReference type="OrthoDB" id="1431934at2759"/>
<keyword evidence="4" id="KW-0479">Metal-binding</keyword>
<dbReference type="PANTHER" id="PTHR11685">
    <property type="entry name" value="RBR FAMILY RING FINGER AND IBR DOMAIN-CONTAINING"/>
    <property type="match status" value="1"/>
</dbReference>
<sequence>MSKRKLRSDTALEGVVAEPIAIEDIIVKKAKKNVVRYLCSSCDVERTAGAFPDYNPSSECEHLINTCKDCLKAWVNVQIETAQFATGGENGKRFGVKCPECPAVMKNVNIQIATTKKMYASFEKAERKHIVDGTPGWRWCLAPNCDAGQLHESKAIHDPRLSKAKSRSKKKQIDPETNVEDICTCNECGARACVSCDRPYHEGEICAAYQDRVKDRTEEEDKSLRAIERITRKCPNCKKNIQKNGGCRAMQCAACNVDFCWTCLSQMDQGYCKCFPRPAQAQHR</sequence>
<evidence type="ECO:0000256" key="1">
    <source>
        <dbReference type="ARBA" id="ARBA00001798"/>
    </source>
</evidence>
<keyword evidence="5" id="KW-0677">Repeat</keyword>
<reference evidence="11" key="1">
    <citation type="journal article" date="2012" name="PLoS Genet.">
        <title>The genomes of the fungal plant pathogens Cladosporium fulvum and Dothistroma septosporum reveal adaptation to different hosts and lifestyles but also signatures of common ancestry.</title>
        <authorList>
            <person name="de Wit P.J.G.M."/>
            <person name="van der Burgt A."/>
            <person name="Oekmen B."/>
            <person name="Stergiopoulos I."/>
            <person name="Abd-Elsalam K.A."/>
            <person name="Aerts A.L."/>
            <person name="Bahkali A.H."/>
            <person name="Beenen H.G."/>
            <person name="Chettri P."/>
            <person name="Cox M.P."/>
            <person name="Datema E."/>
            <person name="de Vries R.P."/>
            <person name="Dhillon B."/>
            <person name="Ganley A.R."/>
            <person name="Griffiths S.A."/>
            <person name="Guo Y."/>
            <person name="Hamelin R.C."/>
            <person name="Henrissat B."/>
            <person name="Kabir M.S."/>
            <person name="Jashni M.K."/>
            <person name="Kema G."/>
            <person name="Klaubauf S."/>
            <person name="Lapidus A."/>
            <person name="Levasseur A."/>
            <person name="Lindquist E."/>
            <person name="Mehrabi R."/>
            <person name="Ohm R.A."/>
            <person name="Owen T.J."/>
            <person name="Salamov A."/>
            <person name="Schwelm A."/>
            <person name="Schijlen E."/>
            <person name="Sun H."/>
            <person name="van den Burg H.A."/>
            <person name="van Ham R.C.H.J."/>
            <person name="Zhang S."/>
            <person name="Goodwin S.B."/>
            <person name="Grigoriev I.V."/>
            <person name="Collemare J."/>
            <person name="Bradshaw R.E."/>
        </authorList>
    </citation>
    <scope>NUCLEOTIDE SEQUENCE [LARGE SCALE GENOMIC DNA]</scope>
    <source>
        <strain evidence="11">NZE10 / CBS 128990</strain>
    </source>
</reference>
<dbReference type="AlphaFoldDB" id="N1PN43"/>
<dbReference type="GO" id="GO:0008270">
    <property type="term" value="F:zinc ion binding"/>
    <property type="evidence" value="ECO:0007669"/>
    <property type="project" value="UniProtKB-KW"/>
</dbReference>
<name>N1PN43_DOTSN</name>
<dbReference type="InterPro" id="IPR002867">
    <property type="entry name" value="IBR_dom"/>
</dbReference>
<dbReference type="Proteomes" id="UP000016933">
    <property type="component" value="Unassembled WGS sequence"/>
</dbReference>
<dbReference type="InterPro" id="IPR031127">
    <property type="entry name" value="E3_UB_ligase_RBR"/>
</dbReference>
<evidence type="ECO:0000256" key="8">
    <source>
        <dbReference type="ARBA" id="ARBA00022833"/>
    </source>
</evidence>
<dbReference type="SUPFAM" id="SSF57850">
    <property type="entry name" value="RING/U-box"/>
    <property type="match status" value="1"/>
</dbReference>
<evidence type="ECO:0000256" key="7">
    <source>
        <dbReference type="ARBA" id="ARBA00022786"/>
    </source>
</evidence>
<organism evidence="10 11">
    <name type="scientific">Dothistroma septosporum (strain NZE10 / CBS 128990)</name>
    <name type="common">Red band needle blight fungus</name>
    <name type="synonym">Mycosphaerella pini</name>
    <dbReference type="NCBI Taxonomy" id="675120"/>
    <lineage>
        <taxon>Eukaryota</taxon>
        <taxon>Fungi</taxon>
        <taxon>Dikarya</taxon>
        <taxon>Ascomycota</taxon>
        <taxon>Pezizomycotina</taxon>
        <taxon>Dothideomycetes</taxon>
        <taxon>Dothideomycetidae</taxon>
        <taxon>Mycosphaerellales</taxon>
        <taxon>Mycosphaerellaceae</taxon>
        <taxon>Dothistroma</taxon>
    </lineage>
</organism>
<evidence type="ECO:0000256" key="2">
    <source>
        <dbReference type="ARBA" id="ARBA00012251"/>
    </source>
</evidence>
<keyword evidence="8" id="KW-0862">Zinc</keyword>